<organism evidence="2 3">
    <name type="scientific">Ruminiclostridium cellulolyticum (strain ATCC 35319 / DSM 5812 / JCM 6584 / H10)</name>
    <name type="common">Clostridium cellulolyticum</name>
    <dbReference type="NCBI Taxonomy" id="394503"/>
    <lineage>
        <taxon>Bacteria</taxon>
        <taxon>Bacillati</taxon>
        <taxon>Bacillota</taxon>
        <taxon>Clostridia</taxon>
        <taxon>Eubacteriales</taxon>
        <taxon>Oscillospiraceae</taxon>
        <taxon>Ruminiclostridium</taxon>
    </lineage>
</organism>
<protein>
    <submittedName>
        <fullName evidence="2">Phage protein</fullName>
    </submittedName>
</protein>
<proteinExistence type="predicted"/>
<evidence type="ECO:0000313" key="2">
    <source>
        <dbReference type="EMBL" id="ACL77598.1"/>
    </source>
</evidence>
<dbReference type="AlphaFoldDB" id="B8I142"/>
<evidence type="ECO:0000313" key="3">
    <source>
        <dbReference type="Proteomes" id="UP000001349"/>
    </source>
</evidence>
<dbReference type="STRING" id="394503.Ccel_3309"/>
<dbReference type="InterPro" id="IPR027417">
    <property type="entry name" value="P-loop_NTPase"/>
</dbReference>
<dbReference type="HOGENOM" id="CLU_061766_0_0_9"/>
<reference evidence="2 3" key="1">
    <citation type="submission" date="2009-01" db="EMBL/GenBank/DDBJ databases">
        <title>Complete sequence of Clostridium cellulolyticum H10.</title>
        <authorList>
            <consortium name="US DOE Joint Genome Institute"/>
            <person name="Lucas S."/>
            <person name="Copeland A."/>
            <person name="Lapidus A."/>
            <person name="Glavina del Rio T."/>
            <person name="Dalin E."/>
            <person name="Tice H."/>
            <person name="Bruce D."/>
            <person name="Goodwin L."/>
            <person name="Pitluck S."/>
            <person name="Chertkov O."/>
            <person name="Saunders E."/>
            <person name="Brettin T."/>
            <person name="Detter J.C."/>
            <person name="Han C."/>
            <person name="Larimer F."/>
            <person name="Land M."/>
            <person name="Hauser L."/>
            <person name="Kyrpides N."/>
            <person name="Ivanova N."/>
            <person name="Zhou J."/>
            <person name="Richardson P."/>
        </authorList>
    </citation>
    <scope>NUCLEOTIDE SEQUENCE [LARGE SCALE GENOMIC DNA]</scope>
    <source>
        <strain evidence="3">ATCC 35319 / DSM 5812 / JCM 6584 / H10</strain>
    </source>
</reference>
<name>B8I142_RUMCH</name>
<feature type="compositionally biased region" description="Low complexity" evidence="1">
    <location>
        <begin position="262"/>
        <end position="282"/>
    </location>
</feature>
<keyword evidence="3" id="KW-1185">Reference proteome</keyword>
<dbReference type="SUPFAM" id="SSF52540">
    <property type="entry name" value="P-loop containing nucleoside triphosphate hydrolases"/>
    <property type="match status" value="1"/>
</dbReference>
<sequence>MEIARGVIKSAQKIVVYGPEGIGKSTFAAMFPGALFIDTEGSTKHMDVARLPKPYSWQMLLDDVNYVYVHPEVCNTLVIDTADWAEKLCSEDLCAKSQKAGIEDFGYGKGYVYLAEDFGKLLNTLEEIVNMGVNVVFTAHAQMRKFEQPDEMGAYDRWEMKLQKKTAPLLKEWADAVLFVNYQTYVVNVDGQGTAKGKNKPQGGRRVMYTSHHPCWDAKNRYNLPPDVDFDYSVIAQFIPVKGSAAPVEYKTKVQPVESPYPSTATTQPVQQQSVPSPAVSQNKPVNEPTQQQLQTDLAQQTPPVKQATEIKTDEDLSGIPKALASLMKEKQVTLKEIQGAVSYKGYFPADTPFQAYPDEFVSGVLIAAWPQVFNVIELLRSGEEAPF</sequence>
<dbReference type="eggNOG" id="ENOG502Z7T2">
    <property type="taxonomic scope" value="Bacteria"/>
</dbReference>
<feature type="compositionally biased region" description="Low complexity" evidence="1">
    <location>
        <begin position="289"/>
        <end position="304"/>
    </location>
</feature>
<dbReference type="EMBL" id="CP001348">
    <property type="protein sequence ID" value="ACL77598.1"/>
    <property type="molecule type" value="Genomic_DNA"/>
</dbReference>
<dbReference type="Proteomes" id="UP000001349">
    <property type="component" value="Chromosome"/>
</dbReference>
<dbReference type="RefSeq" id="WP_015926652.1">
    <property type="nucleotide sequence ID" value="NC_011898.1"/>
</dbReference>
<feature type="region of interest" description="Disordered" evidence="1">
    <location>
        <begin position="258"/>
        <end position="312"/>
    </location>
</feature>
<dbReference type="KEGG" id="cce:Ccel_3309"/>
<dbReference type="Pfam" id="PF13479">
    <property type="entry name" value="AAA_24"/>
    <property type="match status" value="1"/>
</dbReference>
<evidence type="ECO:0000256" key="1">
    <source>
        <dbReference type="SAM" id="MobiDB-lite"/>
    </source>
</evidence>
<dbReference type="OrthoDB" id="5413799at2"/>
<accession>B8I142</accession>
<gene>
    <name evidence="2" type="ordered locus">Ccel_3309</name>
</gene>